<proteinExistence type="predicted"/>
<reference evidence="1 2" key="1">
    <citation type="submission" date="2018-08" db="EMBL/GenBank/DDBJ databases">
        <title>Chryseobacterium nematophagum: a novel matrix digesting pathogen of nematodes.</title>
        <authorList>
            <person name="Page A."/>
            <person name="Roberts M."/>
            <person name="Felix M.-A."/>
            <person name="Weir W."/>
        </authorList>
    </citation>
    <scope>NUCLEOTIDE SEQUENCE [LARGE SCALE GENOMIC DNA]</scope>
    <source>
        <strain evidence="1 2">JUb129</strain>
    </source>
</reference>
<name>A0A3M7TLJ2_9FLAO</name>
<protein>
    <submittedName>
        <fullName evidence="1">Uncharacterized protein</fullName>
    </submittedName>
</protein>
<dbReference type="OrthoDB" id="2110692at2"/>
<evidence type="ECO:0000313" key="1">
    <source>
        <dbReference type="EMBL" id="RNA63926.1"/>
    </source>
</evidence>
<accession>A0A3M7TLJ2</accession>
<dbReference type="EMBL" id="QWIU01000002">
    <property type="protein sequence ID" value="RNA63926.1"/>
    <property type="molecule type" value="Genomic_DNA"/>
</dbReference>
<evidence type="ECO:0000313" key="2">
    <source>
        <dbReference type="Proteomes" id="UP000278775"/>
    </source>
</evidence>
<dbReference type="AlphaFoldDB" id="A0A3M7TLJ2"/>
<gene>
    <name evidence="1" type="ORF">D1631_18090</name>
</gene>
<comment type="caution">
    <text evidence="1">The sequence shown here is derived from an EMBL/GenBank/DDBJ whole genome shotgun (WGS) entry which is preliminary data.</text>
</comment>
<organism evidence="1 2">
    <name type="scientific">Chryseobacterium nematophagum</name>
    <dbReference type="NCBI Taxonomy" id="2305228"/>
    <lineage>
        <taxon>Bacteria</taxon>
        <taxon>Pseudomonadati</taxon>
        <taxon>Bacteroidota</taxon>
        <taxon>Flavobacteriia</taxon>
        <taxon>Flavobacteriales</taxon>
        <taxon>Weeksellaceae</taxon>
        <taxon>Chryseobacterium group</taxon>
        <taxon>Chryseobacterium</taxon>
    </lineage>
</organism>
<dbReference type="Proteomes" id="UP000278775">
    <property type="component" value="Unassembled WGS sequence"/>
</dbReference>
<sequence>MKHKSWEELLNLIQCFSFAIRVIDGFHVQNLAIEALQEIRIKDRWQALELENELIVENKAKLKYLNP</sequence>